<gene>
    <name evidence="4" type="ORF">EOT05_01125</name>
</gene>
<dbReference type="GO" id="GO:0009103">
    <property type="term" value="P:lipopolysaccharide biosynthetic process"/>
    <property type="evidence" value="ECO:0007669"/>
    <property type="project" value="TreeGrafter"/>
</dbReference>
<dbReference type="InterPro" id="IPR028098">
    <property type="entry name" value="Glyco_trans_4-like_N"/>
</dbReference>
<comment type="caution">
    <text evidence="4">The sequence shown here is derived from an EMBL/GenBank/DDBJ whole genome shotgun (WGS) entry which is preliminary data.</text>
</comment>
<dbReference type="InterPro" id="IPR001296">
    <property type="entry name" value="Glyco_trans_1"/>
</dbReference>
<dbReference type="Gene3D" id="3.40.50.2000">
    <property type="entry name" value="Glycogen Phosphorylase B"/>
    <property type="match status" value="2"/>
</dbReference>
<evidence type="ECO:0000256" key="1">
    <source>
        <dbReference type="ARBA" id="ARBA00022679"/>
    </source>
</evidence>
<proteinExistence type="predicted"/>
<name>A0A4Q0AGR7_9BACT</name>
<dbReference type="PANTHER" id="PTHR46401">
    <property type="entry name" value="GLYCOSYLTRANSFERASE WBBK-RELATED"/>
    <property type="match status" value="1"/>
</dbReference>
<dbReference type="Pfam" id="PF13439">
    <property type="entry name" value="Glyco_transf_4"/>
    <property type="match status" value="1"/>
</dbReference>
<organism evidence="4 5">
    <name type="scientific">Candidatus Microsaccharimonas sossegonensis</name>
    <dbReference type="NCBI Taxonomy" id="2506948"/>
    <lineage>
        <taxon>Bacteria</taxon>
        <taxon>Candidatus Saccharimonadota</taxon>
        <taxon>Candidatus Saccharimonadia</taxon>
        <taxon>Candidatus Saccharimonadales</taxon>
        <taxon>Candidatus Saccharimonadaceae</taxon>
        <taxon>Candidatus Microsaccharimonas</taxon>
    </lineage>
</organism>
<dbReference type="CDD" id="cd03809">
    <property type="entry name" value="GT4_MtfB-like"/>
    <property type="match status" value="1"/>
</dbReference>
<dbReference type="GO" id="GO:0016757">
    <property type="term" value="F:glycosyltransferase activity"/>
    <property type="evidence" value="ECO:0007669"/>
    <property type="project" value="InterPro"/>
</dbReference>
<reference evidence="4" key="1">
    <citation type="submission" date="2019-01" db="EMBL/GenBank/DDBJ databases">
        <title>Genomic signatures and co-occurrence patterns of the ultra-small Saccharimodia (Patescibacteria phylum) suggest a symbiotic lifestyle.</title>
        <authorList>
            <person name="Lemos L."/>
            <person name="Medeiros J."/>
            <person name="Andreote F."/>
            <person name="Fernandes G."/>
            <person name="Varani A."/>
            <person name="Oliveira G."/>
            <person name="Pylro V."/>
        </authorList>
    </citation>
    <scope>NUCLEOTIDE SEQUENCE [LARGE SCALE GENOMIC DNA]</scope>
    <source>
        <strain evidence="4">AMD02</strain>
    </source>
</reference>
<dbReference type="AlphaFoldDB" id="A0A4Q0AGR7"/>
<evidence type="ECO:0000259" key="3">
    <source>
        <dbReference type="Pfam" id="PF13439"/>
    </source>
</evidence>
<evidence type="ECO:0000313" key="4">
    <source>
        <dbReference type="EMBL" id="RWZ78351.1"/>
    </source>
</evidence>
<dbReference type="SUPFAM" id="SSF53756">
    <property type="entry name" value="UDP-Glycosyltransferase/glycogen phosphorylase"/>
    <property type="match status" value="1"/>
</dbReference>
<keyword evidence="5" id="KW-1185">Reference proteome</keyword>
<evidence type="ECO:0000313" key="5">
    <source>
        <dbReference type="Proteomes" id="UP000289257"/>
    </source>
</evidence>
<feature type="domain" description="Glycosyltransferase subfamily 4-like N-terminal" evidence="3">
    <location>
        <begin position="129"/>
        <end position="179"/>
    </location>
</feature>
<keyword evidence="1" id="KW-0808">Transferase</keyword>
<dbReference type="Pfam" id="PF00534">
    <property type="entry name" value="Glycos_transf_1"/>
    <property type="match status" value="1"/>
</dbReference>
<sequence>MKQKLLFVETSALTSKNMSGIGHTLLALLREWHQSETLNTKFKLILLVPYDKRKQVETLGLQFPIKQILIPDTLFRALRRFNLLPFMDIFFGKGYYLFPNYWNWPLLFSKSYTYMYDVSFIVYPEFTDTKNQIFLSRYLKIWAQRSNGIITISNHAKAEIIKYTNMAANKIKVIHNGVNAVPSKAVTNETINAMKKKYGIVGEYILFVGNIEPRKNIARLVAAYRLLAKETRQVYTLVVVGGYGWKNEPIKKSIESAVREGHAVLKIDTFVPDQDIIQLYAGAKVLVHPALYEGFGMTPLEAMSVGTPTIVGNNSSLPEVMSNASLYVDAMSEKDISVKIEKLLRDENLRNKLIKAGKIRVRKFTWRQTVNELGEYMEKG</sequence>
<protein>
    <submittedName>
        <fullName evidence="4">Glycosyltransferase family 1 protein</fullName>
    </submittedName>
</protein>
<feature type="domain" description="Glycosyl transferase family 1" evidence="2">
    <location>
        <begin position="203"/>
        <end position="358"/>
    </location>
</feature>
<accession>A0A4Q0AGR7</accession>
<dbReference type="Proteomes" id="UP000289257">
    <property type="component" value="Unassembled WGS sequence"/>
</dbReference>
<evidence type="ECO:0000259" key="2">
    <source>
        <dbReference type="Pfam" id="PF00534"/>
    </source>
</evidence>
<dbReference type="EMBL" id="SCKX01000001">
    <property type="protein sequence ID" value="RWZ78351.1"/>
    <property type="molecule type" value="Genomic_DNA"/>
</dbReference>
<dbReference type="PANTHER" id="PTHR46401:SF2">
    <property type="entry name" value="GLYCOSYLTRANSFERASE WBBK-RELATED"/>
    <property type="match status" value="1"/>
</dbReference>